<proteinExistence type="predicted"/>
<keyword evidence="2" id="KW-1185">Reference proteome</keyword>
<sequence length="118" mass="12567">MLHSDEDVPSKLVVHLVSAARRGGGGAVHAEYNIALTVSDRIPPPSADSSVVIDTQLGGPHSATCDTILHKCLRDNSETSPQLPGLPEDTDNWGGNHKCRSKFGRVSLALRSVVQCPF</sequence>
<organism evidence="1 2">
    <name type="scientific">Liparis tanakae</name>
    <name type="common">Tanaka's snailfish</name>
    <dbReference type="NCBI Taxonomy" id="230148"/>
    <lineage>
        <taxon>Eukaryota</taxon>
        <taxon>Metazoa</taxon>
        <taxon>Chordata</taxon>
        <taxon>Craniata</taxon>
        <taxon>Vertebrata</taxon>
        <taxon>Euteleostomi</taxon>
        <taxon>Actinopterygii</taxon>
        <taxon>Neopterygii</taxon>
        <taxon>Teleostei</taxon>
        <taxon>Neoteleostei</taxon>
        <taxon>Acanthomorphata</taxon>
        <taxon>Eupercaria</taxon>
        <taxon>Perciformes</taxon>
        <taxon>Cottioidei</taxon>
        <taxon>Cottales</taxon>
        <taxon>Liparidae</taxon>
        <taxon>Liparis</taxon>
    </lineage>
</organism>
<protein>
    <submittedName>
        <fullName evidence="1">Uncharacterized protein</fullName>
    </submittedName>
</protein>
<accession>A0A4Z2I3Q8</accession>
<reference evidence="1 2" key="1">
    <citation type="submission" date="2019-03" db="EMBL/GenBank/DDBJ databases">
        <title>First draft genome of Liparis tanakae, snailfish: a comprehensive survey of snailfish specific genes.</title>
        <authorList>
            <person name="Kim W."/>
            <person name="Song I."/>
            <person name="Jeong J.-H."/>
            <person name="Kim D."/>
            <person name="Kim S."/>
            <person name="Ryu S."/>
            <person name="Song J.Y."/>
            <person name="Lee S.K."/>
        </authorList>
    </citation>
    <scope>NUCLEOTIDE SEQUENCE [LARGE SCALE GENOMIC DNA]</scope>
    <source>
        <tissue evidence="1">Muscle</tissue>
    </source>
</reference>
<dbReference type="Proteomes" id="UP000314294">
    <property type="component" value="Unassembled WGS sequence"/>
</dbReference>
<dbReference type="EMBL" id="SRLO01000133">
    <property type="protein sequence ID" value="TNN72709.1"/>
    <property type="molecule type" value="Genomic_DNA"/>
</dbReference>
<comment type="caution">
    <text evidence="1">The sequence shown here is derived from an EMBL/GenBank/DDBJ whole genome shotgun (WGS) entry which is preliminary data.</text>
</comment>
<gene>
    <name evidence="1" type="ORF">EYF80_016993</name>
</gene>
<evidence type="ECO:0000313" key="2">
    <source>
        <dbReference type="Proteomes" id="UP000314294"/>
    </source>
</evidence>
<name>A0A4Z2I3Q8_9TELE</name>
<dbReference type="AlphaFoldDB" id="A0A4Z2I3Q8"/>
<evidence type="ECO:0000313" key="1">
    <source>
        <dbReference type="EMBL" id="TNN72709.1"/>
    </source>
</evidence>